<dbReference type="Proteomes" id="UP000664203">
    <property type="component" value="Unassembled WGS sequence"/>
</dbReference>
<dbReference type="PANTHER" id="PTHR35895">
    <property type="entry name" value="CHROMOSOME 16, WHOLE GENOME SHOTGUN SEQUENCE"/>
    <property type="match status" value="1"/>
</dbReference>
<evidence type="ECO:0000259" key="5">
    <source>
        <dbReference type="Pfam" id="PF26153"/>
    </source>
</evidence>
<name>A0A8H3EX13_9LECA</name>
<feature type="region of interest" description="Disordered" evidence="1">
    <location>
        <begin position="737"/>
        <end position="764"/>
    </location>
</feature>
<dbReference type="Pfam" id="PF26174">
    <property type="entry name" value="LEA-2_1"/>
    <property type="match status" value="1"/>
</dbReference>
<dbReference type="InterPro" id="IPR059066">
    <property type="entry name" value="Ig_Tag1-like_5th"/>
</dbReference>
<reference evidence="6" key="1">
    <citation type="submission" date="2021-03" db="EMBL/GenBank/DDBJ databases">
        <authorList>
            <person name="Tagirdzhanova G."/>
        </authorList>
    </citation>
    <scope>NUCLEOTIDE SEQUENCE</scope>
</reference>
<keyword evidence="2" id="KW-1133">Transmembrane helix</keyword>
<evidence type="ECO:0000259" key="3">
    <source>
        <dbReference type="Pfam" id="PF22786"/>
    </source>
</evidence>
<dbReference type="EMBL" id="CAJPDR010000061">
    <property type="protein sequence ID" value="CAF9913353.1"/>
    <property type="molecule type" value="Genomic_DNA"/>
</dbReference>
<dbReference type="Pfam" id="PF26150">
    <property type="entry name" value="LEA-2_4"/>
    <property type="match status" value="1"/>
</dbReference>
<keyword evidence="2" id="KW-0472">Membrane</keyword>
<evidence type="ECO:0000259" key="4">
    <source>
        <dbReference type="Pfam" id="PF26150"/>
    </source>
</evidence>
<accession>A0A8H3EX13</accession>
<dbReference type="GO" id="GO:0000329">
    <property type="term" value="C:fungal-type vacuole membrane"/>
    <property type="evidence" value="ECO:0007669"/>
    <property type="project" value="InterPro"/>
</dbReference>
<proteinExistence type="predicted"/>
<feature type="region of interest" description="Disordered" evidence="1">
    <location>
        <begin position="1"/>
        <end position="94"/>
    </location>
</feature>
<dbReference type="InterPro" id="IPR046368">
    <property type="entry name" value="Tag1"/>
</dbReference>
<protein>
    <recommendedName>
        <fullName evidence="8">Pre-rrna processing protein</fullName>
    </recommendedName>
</protein>
<dbReference type="InterPro" id="IPR055011">
    <property type="entry name" value="Tag1_C"/>
</dbReference>
<evidence type="ECO:0000313" key="7">
    <source>
        <dbReference type="Proteomes" id="UP000664203"/>
    </source>
</evidence>
<dbReference type="InterPro" id="IPR059065">
    <property type="entry name" value="Ig_Tag1-like_4th"/>
</dbReference>
<comment type="caution">
    <text evidence="6">The sequence shown here is derived from an EMBL/GenBank/DDBJ whole genome shotgun (WGS) entry which is preliminary data.</text>
</comment>
<feature type="domain" description="Tag1-like fifth Ig-like" evidence="5">
    <location>
        <begin position="763"/>
        <end position="873"/>
    </location>
</feature>
<evidence type="ECO:0000256" key="2">
    <source>
        <dbReference type="SAM" id="Phobius"/>
    </source>
</evidence>
<feature type="compositionally biased region" description="Polar residues" evidence="1">
    <location>
        <begin position="16"/>
        <end position="52"/>
    </location>
</feature>
<sequence>MSDNPASPLLGKAGVEQSSSERPPSQKSRASTISKDSKNSNHSQPSAESTPLLSRDAGHRNYGDAPAHDESPSAAASSLRSLQNGGPSKGKSSRRWPSIIALTVLGLVLIVILCLGYAAPEVIEEYAREAMVFEPTDLSIDSFTSTGVRARIRGDFTLDGSRVQKKPVRDLGRAGTWIARVVESKRSKVKVFLPEYGDLLLGTADVPPIVVDIRDGHTTHLDVLSDLAAGDLDGIRRMANDWLEGRIGDLTVTGVADVPLKSGIFGLGTQSLTETIMFKGTELPAIPKYNITKLNFYEIKVPDGVRGMAADVSLALSNEYPVKFTVPPLGFDILVQGCSPDQPYLRLADATTEEIQVEPKKDVEVQVGGFLKKLPETLLATCPLTRKSPLDALLGEYIRGDETTVYVRGSKSPIGDTPDWVTALIQSVTVPVPFPGKSFDNLIRNFSLADVHFTLPDPFAAPETPEASPRISATVKALVGLPKEMNFPIDISRVRADADVFYHKKKLGRLDLNKWQKANTTRIEAHDDVEAGLAVESVVKKAPLKITNDDVFADVVQDLIFGGKPVVLGVKADVDVETKTALGKFVVREIPAEGKVFVKPISGGELKGFSPQVGSLRVMDTTRSTLSLEAKINITNPTEYSAIVPYVNIKLLSNGTEIGHATARNIAVVPGPNHNILVEAFWDPLTPSGQKGIAQGKELLSQYISGFNTSLTLATHAGTIPHQPHLGKALSSLSIDIPTPKLAPPKNPNRDPDDEDDDDRDPNVPTFIDDATFHLITSTATFTLLSPLPYSTITITYLNATAYYNRTEAVGTILYDVPFEVPPGASTSPRLPVDWDLGGVGYEAVKQALGGSLRLDARADVGVGVGLWRQRVWFVGRGVGARVSL</sequence>
<organism evidence="6 7">
    <name type="scientific">Alectoria fallacina</name>
    <dbReference type="NCBI Taxonomy" id="1903189"/>
    <lineage>
        <taxon>Eukaryota</taxon>
        <taxon>Fungi</taxon>
        <taxon>Dikarya</taxon>
        <taxon>Ascomycota</taxon>
        <taxon>Pezizomycotina</taxon>
        <taxon>Lecanoromycetes</taxon>
        <taxon>OSLEUM clade</taxon>
        <taxon>Lecanoromycetidae</taxon>
        <taxon>Lecanorales</taxon>
        <taxon>Lecanorineae</taxon>
        <taxon>Parmeliaceae</taxon>
        <taxon>Alectoria</taxon>
    </lineage>
</organism>
<dbReference type="PANTHER" id="PTHR35895:SF3">
    <property type="entry name" value="PRE-RRNA PROCESSING PROTEIN"/>
    <property type="match status" value="1"/>
</dbReference>
<keyword evidence="7" id="KW-1185">Reference proteome</keyword>
<evidence type="ECO:0008006" key="8">
    <source>
        <dbReference type="Google" id="ProtNLM"/>
    </source>
</evidence>
<feature type="domain" description="Tag1 C-terminal" evidence="3">
    <location>
        <begin position="485"/>
        <end position="599"/>
    </location>
</feature>
<feature type="compositionally biased region" description="Basic and acidic residues" evidence="1">
    <location>
        <begin position="56"/>
        <end position="71"/>
    </location>
</feature>
<feature type="domain" description="Tag1-like fourth Ig-like" evidence="4">
    <location>
        <begin position="611"/>
        <end position="726"/>
    </location>
</feature>
<dbReference type="OrthoDB" id="5596576at2759"/>
<dbReference type="Pfam" id="PF22786">
    <property type="entry name" value="Tag1_C"/>
    <property type="match status" value="1"/>
</dbReference>
<evidence type="ECO:0000256" key="1">
    <source>
        <dbReference type="SAM" id="MobiDB-lite"/>
    </source>
</evidence>
<dbReference type="Pfam" id="PF26153">
    <property type="entry name" value="LEA-2L_5"/>
    <property type="match status" value="1"/>
</dbReference>
<feature type="transmembrane region" description="Helical" evidence="2">
    <location>
        <begin position="99"/>
        <end position="119"/>
    </location>
</feature>
<dbReference type="AlphaFoldDB" id="A0A8H3EX13"/>
<gene>
    <name evidence="6" type="ORF">ALECFALPRED_008761</name>
</gene>
<evidence type="ECO:0000313" key="6">
    <source>
        <dbReference type="EMBL" id="CAF9913353.1"/>
    </source>
</evidence>
<keyword evidence="2" id="KW-0812">Transmembrane</keyword>